<dbReference type="STRING" id="5539.A0A3E2H866"/>
<dbReference type="Pfam" id="PF08031">
    <property type="entry name" value="BBE"/>
    <property type="match status" value="1"/>
</dbReference>
<dbReference type="InterPro" id="IPR036318">
    <property type="entry name" value="FAD-bd_PCMH-like_sf"/>
</dbReference>
<evidence type="ECO:0000256" key="1">
    <source>
        <dbReference type="ARBA" id="ARBA00005466"/>
    </source>
</evidence>
<keyword evidence="8" id="KW-1185">Reference proteome</keyword>
<evidence type="ECO:0000259" key="6">
    <source>
        <dbReference type="PROSITE" id="PS51387"/>
    </source>
</evidence>
<keyword evidence="2" id="KW-0285">Flavoprotein</keyword>
<feature type="non-terminal residue" evidence="7">
    <location>
        <position position="1"/>
    </location>
</feature>
<dbReference type="InterPro" id="IPR050416">
    <property type="entry name" value="FAD-linked_Oxidoreductase"/>
</dbReference>
<feature type="non-terminal residue" evidence="7">
    <location>
        <position position="509"/>
    </location>
</feature>
<dbReference type="Proteomes" id="UP000258309">
    <property type="component" value="Unassembled WGS sequence"/>
</dbReference>
<dbReference type="InterPro" id="IPR016169">
    <property type="entry name" value="FAD-bd_PCMH_sub2"/>
</dbReference>
<dbReference type="EMBL" id="NCSJ02000123">
    <property type="protein sequence ID" value="RFU29595.1"/>
    <property type="molecule type" value="Genomic_DNA"/>
</dbReference>
<dbReference type="Gene3D" id="3.30.465.10">
    <property type="match status" value="1"/>
</dbReference>
<dbReference type="OrthoDB" id="2151789at2759"/>
<evidence type="ECO:0000256" key="2">
    <source>
        <dbReference type="ARBA" id="ARBA00022630"/>
    </source>
</evidence>
<accession>A0A3E2H866</accession>
<feature type="chain" id="PRO_5017800185" description="FAD-binding PCMH-type domain-containing protein" evidence="5">
    <location>
        <begin position="20"/>
        <end position="509"/>
    </location>
</feature>
<evidence type="ECO:0000256" key="3">
    <source>
        <dbReference type="ARBA" id="ARBA00022827"/>
    </source>
</evidence>
<comment type="similarity">
    <text evidence="1">Belongs to the oxygen-dependent FAD-linked oxidoreductase family.</text>
</comment>
<dbReference type="InterPro" id="IPR016166">
    <property type="entry name" value="FAD-bd_PCMH"/>
</dbReference>
<dbReference type="PANTHER" id="PTHR42973:SF34">
    <property type="entry name" value="FAD BINDING DOMAIN PROTEIN (AFU_ORTHOLOGUE AFUA_3G02770)"/>
    <property type="match status" value="1"/>
</dbReference>
<comment type="caution">
    <text evidence="7">The sequence shown here is derived from an EMBL/GenBank/DDBJ whole genome shotgun (WGS) entry which is preliminary data.</text>
</comment>
<keyword evidence="3" id="KW-0274">FAD</keyword>
<dbReference type="GO" id="GO:0016491">
    <property type="term" value="F:oxidoreductase activity"/>
    <property type="evidence" value="ECO:0007669"/>
    <property type="project" value="UniProtKB-KW"/>
</dbReference>
<keyword evidence="5" id="KW-0732">Signal</keyword>
<protein>
    <recommendedName>
        <fullName evidence="6">FAD-binding PCMH-type domain-containing protein</fullName>
    </recommendedName>
</protein>
<evidence type="ECO:0000256" key="4">
    <source>
        <dbReference type="ARBA" id="ARBA00023002"/>
    </source>
</evidence>
<evidence type="ECO:0000313" key="8">
    <source>
        <dbReference type="Proteomes" id="UP000258309"/>
    </source>
</evidence>
<organism evidence="7 8">
    <name type="scientific">Scytalidium lignicola</name>
    <name type="common">Hyphomycete</name>
    <dbReference type="NCBI Taxonomy" id="5539"/>
    <lineage>
        <taxon>Eukaryota</taxon>
        <taxon>Fungi</taxon>
        <taxon>Dikarya</taxon>
        <taxon>Ascomycota</taxon>
        <taxon>Pezizomycotina</taxon>
        <taxon>Leotiomycetes</taxon>
        <taxon>Leotiomycetes incertae sedis</taxon>
        <taxon>Scytalidium</taxon>
    </lineage>
</organism>
<feature type="domain" description="FAD-binding PCMH-type" evidence="6">
    <location>
        <begin position="75"/>
        <end position="246"/>
    </location>
</feature>
<dbReference type="InterPro" id="IPR016167">
    <property type="entry name" value="FAD-bd_PCMH_sub1"/>
</dbReference>
<dbReference type="GO" id="GO:0071949">
    <property type="term" value="F:FAD binding"/>
    <property type="evidence" value="ECO:0007669"/>
    <property type="project" value="InterPro"/>
</dbReference>
<dbReference type="Pfam" id="PF01565">
    <property type="entry name" value="FAD_binding_4"/>
    <property type="match status" value="1"/>
</dbReference>
<evidence type="ECO:0000313" key="7">
    <source>
        <dbReference type="EMBL" id="RFU29595.1"/>
    </source>
</evidence>
<dbReference type="PANTHER" id="PTHR42973">
    <property type="entry name" value="BINDING OXIDOREDUCTASE, PUTATIVE (AFU_ORTHOLOGUE AFUA_1G17690)-RELATED"/>
    <property type="match status" value="1"/>
</dbReference>
<dbReference type="InterPro" id="IPR006094">
    <property type="entry name" value="Oxid_FAD_bind_N"/>
</dbReference>
<feature type="signal peptide" evidence="5">
    <location>
        <begin position="1"/>
        <end position="19"/>
    </location>
</feature>
<reference evidence="7 8" key="1">
    <citation type="submission" date="2018-05" db="EMBL/GenBank/DDBJ databases">
        <title>Draft genome sequence of Scytalidium lignicola DSM 105466, a ubiquitous saprotrophic fungus.</title>
        <authorList>
            <person name="Buettner E."/>
            <person name="Gebauer A.M."/>
            <person name="Hofrichter M."/>
            <person name="Liers C."/>
            <person name="Kellner H."/>
        </authorList>
    </citation>
    <scope>NUCLEOTIDE SEQUENCE [LARGE SCALE GENOMIC DNA]</scope>
    <source>
        <strain evidence="7 8">DSM 105466</strain>
    </source>
</reference>
<evidence type="ECO:0000256" key="5">
    <source>
        <dbReference type="SAM" id="SignalP"/>
    </source>
</evidence>
<name>A0A3E2H866_SCYLI</name>
<dbReference type="OMA" id="AQQYVAF"/>
<dbReference type="SUPFAM" id="SSF56176">
    <property type="entry name" value="FAD-binding/transporter-associated domain-like"/>
    <property type="match status" value="1"/>
</dbReference>
<dbReference type="AlphaFoldDB" id="A0A3E2H866"/>
<proteinExistence type="inferred from homology"/>
<dbReference type="InterPro" id="IPR012951">
    <property type="entry name" value="BBE"/>
</dbReference>
<sequence>MRSHYPRSILALLYQAVAAAAFGAIDARDAPSSPGTSSCASACHALNSALPGEVAFPNSTVYDFEESRYWSVQQATTTPACRLSPTCAQDVSTGLLLLKKYECQFSVKSGGHAAFAGGSNINGGVTIDFVNMNEVTVNADRNVTSLGPGNRWFDVYSKLEPMGLSVVGGRVADIGVGGLTLGGGISFFSGQYGWACDNVVNYEVVFADGSIHDVNQKSYPDLYFALRGGGNNFGIVTRFDLFTFPQGEMLGGSLTFLPNASAALIDAFTDFNINAPQDTFAAVILAYAYVQSAEVWIEALDLEYAKPVANPPIFQNFTSIPNPVANTLAITNLTNITLAFNASNPGGFRQTYWAGMIKNSAELLTDSVNIFMDEIAAVANASGILPSIVLQPITTDMTSHFTQNGGNALGITAADGPLTLINLSISWSSATDDDAIMAAARNTINRVNSTAYSMGLGHPFLYQNYAALEQKVFPSYGAQNYKKLKQISKKYDPDGVFQILQPGYFKLNE</sequence>
<dbReference type="Gene3D" id="3.40.462.20">
    <property type="match status" value="1"/>
</dbReference>
<keyword evidence="4" id="KW-0560">Oxidoreductase</keyword>
<dbReference type="PROSITE" id="PS51387">
    <property type="entry name" value="FAD_PCMH"/>
    <property type="match status" value="1"/>
</dbReference>
<dbReference type="Gene3D" id="3.30.43.10">
    <property type="entry name" value="Uridine Diphospho-n-acetylenolpyruvylglucosamine Reductase, domain 2"/>
    <property type="match status" value="1"/>
</dbReference>
<gene>
    <name evidence="7" type="ORF">B7463_g6732</name>
</gene>